<comment type="caution">
    <text evidence="2">The sequence shown here is derived from an EMBL/GenBank/DDBJ whole genome shotgun (WGS) entry which is preliminary data.</text>
</comment>
<keyword evidence="1" id="KW-1133">Transmembrane helix</keyword>
<feature type="transmembrane region" description="Helical" evidence="1">
    <location>
        <begin position="21"/>
        <end position="43"/>
    </location>
</feature>
<dbReference type="EMBL" id="BMLG01000022">
    <property type="protein sequence ID" value="GGM40168.1"/>
    <property type="molecule type" value="Genomic_DNA"/>
</dbReference>
<dbReference type="InterPro" id="IPR024563">
    <property type="entry name" value="YqhR"/>
</dbReference>
<name>A0A917TVE3_9BACI</name>
<dbReference type="AlphaFoldDB" id="A0A917TVE3"/>
<gene>
    <name evidence="2" type="primary">yqhR</name>
    <name evidence="2" type="ORF">GCM10011351_27840</name>
</gene>
<reference evidence="2" key="2">
    <citation type="submission" date="2020-09" db="EMBL/GenBank/DDBJ databases">
        <authorList>
            <person name="Sun Q."/>
            <person name="Zhou Y."/>
        </authorList>
    </citation>
    <scope>NUCLEOTIDE SEQUENCE</scope>
    <source>
        <strain evidence="2">CGMCC 1.6333</strain>
    </source>
</reference>
<keyword evidence="3" id="KW-1185">Reference proteome</keyword>
<keyword evidence="1" id="KW-0472">Membrane</keyword>
<feature type="transmembrane region" description="Helical" evidence="1">
    <location>
        <begin position="67"/>
        <end position="91"/>
    </location>
</feature>
<feature type="transmembrane region" description="Helical" evidence="1">
    <location>
        <begin position="103"/>
        <end position="121"/>
    </location>
</feature>
<dbReference type="Pfam" id="PF11085">
    <property type="entry name" value="YqhR"/>
    <property type="match status" value="1"/>
</dbReference>
<evidence type="ECO:0000256" key="1">
    <source>
        <dbReference type="SAM" id="Phobius"/>
    </source>
</evidence>
<protein>
    <submittedName>
        <fullName evidence="2">Uncharacterized protein</fullName>
    </submittedName>
</protein>
<dbReference type="Proteomes" id="UP000618460">
    <property type="component" value="Unassembled WGS sequence"/>
</dbReference>
<reference evidence="2" key="1">
    <citation type="journal article" date="2014" name="Int. J. Syst. Evol. Microbiol.">
        <title>Complete genome sequence of Corynebacterium casei LMG S-19264T (=DSM 44701T), isolated from a smear-ripened cheese.</title>
        <authorList>
            <consortium name="US DOE Joint Genome Institute (JGI-PGF)"/>
            <person name="Walter F."/>
            <person name="Albersmeier A."/>
            <person name="Kalinowski J."/>
            <person name="Ruckert C."/>
        </authorList>
    </citation>
    <scope>NUCLEOTIDE SEQUENCE</scope>
    <source>
        <strain evidence="2">CGMCC 1.6333</strain>
    </source>
</reference>
<feature type="transmembrane region" description="Helical" evidence="1">
    <location>
        <begin position="133"/>
        <end position="153"/>
    </location>
</feature>
<sequence length="165" mass="18647">MESKQKLEQNKQEQSTSVISKALFIGFFGGVFWSFIGWGASYFSFSSISPASFIIRSWLNQSWTDGWLAEVISIFLIGILSLIVAIAYYLFLRKLRGIWPSALFGLALWGIVFYVLLPVFPNIAEVTELTSDTIVTTVCLFLLYGIFIGYSISYEYLDSVTKKNV</sequence>
<accession>A0A917TVE3</accession>
<keyword evidence="1" id="KW-0812">Transmembrane</keyword>
<evidence type="ECO:0000313" key="2">
    <source>
        <dbReference type="EMBL" id="GGM40168.1"/>
    </source>
</evidence>
<organism evidence="2 3">
    <name type="scientific">Paraliobacillus quinghaiensis</name>
    <dbReference type="NCBI Taxonomy" id="470815"/>
    <lineage>
        <taxon>Bacteria</taxon>
        <taxon>Bacillati</taxon>
        <taxon>Bacillota</taxon>
        <taxon>Bacilli</taxon>
        <taxon>Bacillales</taxon>
        <taxon>Bacillaceae</taxon>
        <taxon>Paraliobacillus</taxon>
    </lineage>
</organism>
<proteinExistence type="predicted"/>
<dbReference type="RefSeq" id="WP_229666777.1">
    <property type="nucleotide sequence ID" value="NZ_BMLG01000022.1"/>
</dbReference>
<evidence type="ECO:0000313" key="3">
    <source>
        <dbReference type="Proteomes" id="UP000618460"/>
    </source>
</evidence>